<sequence length="202" mass="21631">MADPAIYDFLNQPPPSSSSPSPSKPIRRSQAQMGNGGGGGGSSHRLFYCQYCPRKFYTSQALGGHQNAHKRERAAARGRSLSAERLARMQLDSSSPHHLQVDHSSGPPPTGGVLLDRYWLDYGHGHGHNPIPSSAVHGGSHYFGSSSSSFHHADQYPLGFHGGSTPESLSPTTTGDGGSAAPAHHHHHHHHDLVNLDLSLHL</sequence>
<feature type="region of interest" description="Disordered" evidence="2">
    <location>
        <begin position="1"/>
        <end position="40"/>
    </location>
</feature>
<feature type="compositionally biased region" description="Polar residues" evidence="2">
    <location>
        <begin position="165"/>
        <end position="174"/>
    </location>
</feature>
<dbReference type="PROSITE" id="PS00028">
    <property type="entry name" value="ZINC_FINGER_C2H2_1"/>
    <property type="match status" value="1"/>
</dbReference>
<reference evidence="4" key="1">
    <citation type="submission" date="2021-03" db="UniProtKB">
        <authorList>
            <consortium name="EnsemblPlants"/>
        </authorList>
    </citation>
    <scope>IDENTIFICATION</scope>
</reference>
<dbReference type="InterPro" id="IPR036236">
    <property type="entry name" value="Znf_C2H2_sf"/>
</dbReference>
<dbReference type="InterPro" id="IPR045320">
    <property type="entry name" value="JAGGED/SL1-like"/>
</dbReference>
<dbReference type="SUPFAM" id="SSF57667">
    <property type="entry name" value="beta-beta-alpha zinc fingers"/>
    <property type="match status" value="1"/>
</dbReference>
<dbReference type="EnsemblPlants" id="evm.model.10.1998">
    <property type="protein sequence ID" value="cds.evm.model.10.1998"/>
    <property type="gene ID" value="evm.TU.10.1998"/>
</dbReference>
<protein>
    <recommendedName>
        <fullName evidence="3">C2H2-type domain-containing protein</fullName>
    </recommendedName>
</protein>
<evidence type="ECO:0000259" key="3">
    <source>
        <dbReference type="PROSITE" id="PS50157"/>
    </source>
</evidence>
<feature type="region of interest" description="Disordered" evidence="2">
    <location>
        <begin position="154"/>
        <end position="190"/>
    </location>
</feature>
<dbReference type="Gramene" id="evm.model.10.1998">
    <property type="protein sequence ID" value="cds.evm.model.10.1998"/>
    <property type="gene ID" value="evm.TU.10.1998"/>
</dbReference>
<dbReference type="GO" id="GO:0008270">
    <property type="term" value="F:zinc ion binding"/>
    <property type="evidence" value="ECO:0007669"/>
    <property type="project" value="UniProtKB-KW"/>
</dbReference>
<dbReference type="PANTHER" id="PTHR45730">
    <property type="entry name" value="ZINC FINGER PROTEIN JAGGED"/>
    <property type="match status" value="1"/>
</dbReference>
<keyword evidence="1" id="KW-0862">Zinc</keyword>
<dbReference type="InterPro" id="IPR013087">
    <property type="entry name" value="Znf_C2H2_type"/>
</dbReference>
<dbReference type="GO" id="GO:0003700">
    <property type="term" value="F:DNA-binding transcription factor activity"/>
    <property type="evidence" value="ECO:0007669"/>
    <property type="project" value="InterPro"/>
</dbReference>
<dbReference type="Proteomes" id="UP000596661">
    <property type="component" value="Unassembled WGS sequence"/>
</dbReference>
<dbReference type="PROSITE" id="PS50157">
    <property type="entry name" value="ZINC_FINGER_C2H2_2"/>
    <property type="match status" value="1"/>
</dbReference>
<feature type="domain" description="C2H2-type" evidence="3">
    <location>
        <begin position="47"/>
        <end position="74"/>
    </location>
</feature>
<organism evidence="4 5">
    <name type="scientific">Cannabis sativa</name>
    <name type="common">Hemp</name>
    <name type="synonym">Marijuana</name>
    <dbReference type="NCBI Taxonomy" id="3483"/>
    <lineage>
        <taxon>Eukaryota</taxon>
        <taxon>Viridiplantae</taxon>
        <taxon>Streptophyta</taxon>
        <taxon>Embryophyta</taxon>
        <taxon>Tracheophyta</taxon>
        <taxon>Spermatophyta</taxon>
        <taxon>Magnoliopsida</taxon>
        <taxon>eudicotyledons</taxon>
        <taxon>Gunneridae</taxon>
        <taxon>Pentapetalae</taxon>
        <taxon>rosids</taxon>
        <taxon>fabids</taxon>
        <taxon>Rosales</taxon>
        <taxon>Cannabaceae</taxon>
        <taxon>Cannabis</taxon>
    </lineage>
</organism>
<dbReference type="AlphaFoldDB" id="A0A803QLK9"/>
<keyword evidence="1" id="KW-0479">Metal-binding</keyword>
<dbReference type="Gene3D" id="3.30.160.60">
    <property type="entry name" value="Classic Zinc Finger"/>
    <property type="match status" value="1"/>
</dbReference>
<proteinExistence type="predicted"/>
<evidence type="ECO:0000313" key="4">
    <source>
        <dbReference type="EnsemblPlants" id="cds.evm.model.10.1998"/>
    </source>
</evidence>
<keyword evidence="1" id="KW-0863">Zinc-finger</keyword>
<evidence type="ECO:0000313" key="5">
    <source>
        <dbReference type="Proteomes" id="UP000596661"/>
    </source>
</evidence>
<accession>A0A803QLK9</accession>
<dbReference type="PANTHER" id="PTHR45730:SF109">
    <property type="entry name" value="ZINC FINGER PROTEIN KNUCKLES"/>
    <property type="match status" value="1"/>
</dbReference>
<keyword evidence="5" id="KW-1185">Reference proteome</keyword>
<dbReference type="OrthoDB" id="960395at2759"/>
<dbReference type="EMBL" id="UZAU01000827">
    <property type="status" value="NOT_ANNOTATED_CDS"/>
    <property type="molecule type" value="Genomic_DNA"/>
</dbReference>
<dbReference type="OMA" id="FLDQYWL"/>
<evidence type="ECO:0000256" key="1">
    <source>
        <dbReference type="PROSITE-ProRule" id="PRU00042"/>
    </source>
</evidence>
<evidence type="ECO:0000256" key="2">
    <source>
        <dbReference type="SAM" id="MobiDB-lite"/>
    </source>
</evidence>
<name>A0A803QLK9_CANSA</name>